<evidence type="ECO:0000313" key="2">
    <source>
        <dbReference type="Proteomes" id="UP000305471"/>
    </source>
</evidence>
<organism evidence="1 2">
    <name type="scientific">Alteromonas portus</name>
    <dbReference type="NCBI Taxonomy" id="2565549"/>
    <lineage>
        <taxon>Bacteria</taxon>
        <taxon>Pseudomonadati</taxon>
        <taxon>Pseudomonadota</taxon>
        <taxon>Gammaproteobacteria</taxon>
        <taxon>Alteromonadales</taxon>
        <taxon>Alteromonadaceae</taxon>
        <taxon>Alteromonas/Salinimonas group</taxon>
        <taxon>Alteromonas</taxon>
    </lineage>
</organism>
<name>A0A4U0ZBU0_9ALTE</name>
<accession>A0A4U0ZBU0</accession>
<dbReference type="Proteomes" id="UP000305471">
    <property type="component" value="Unassembled WGS sequence"/>
</dbReference>
<comment type="caution">
    <text evidence="1">The sequence shown here is derived from an EMBL/GenBank/DDBJ whole genome shotgun (WGS) entry which is preliminary data.</text>
</comment>
<dbReference type="EMBL" id="SWCO01000019">
    <property type="protein sequence ID" value="TKB00513.1"/>
    <property type="molecule type" value="Genomic_DNA"/>
</dbReference>
<evidence type="ECO:0000313" key="1">
    <source>
        <dbReference type="EMBL" id="TKB00513.1"/>
    </source>
</evidence>
<reference evidence="1 2" key="1">
    <citation type="submission" date="2019-04" db="EMBL/GenBank/DDBJ databases">
        <title>Alteromonas portus sp. nov., an alginate lyase-excreting marine bacterium.</title>
        <authorList>
            <person name="Huang H."/>
            <person name="Mo K."/>
            <person name="Bao S."/>
        </authorList>
    </citation>
    <scope>NUCLEOTIDE SEQUENCE [LARGE SCALE GENOMIC DNA]</scope>
    <source>
        <strain evidence="1 2">HB161718</strain>
    </source>
</reference>
<dbReference type="RefSeq" id="WP_136783866.1">
    <property type="nucleotide sequence ID" value="NZ_SWCO01000019.1"/>
</dbReference>
<dbReference type="AlphaFoldDB" id="A0A4U0ZBU0"/>
<protein>
    <submittedName>
        <fullName evidence="1">Uncharacterized protein</fullName>
    </submittedName>
</protein>
<dbReference type="OrthoDB" id="6399434at2"/>
<gene>
    <name evidence="1" type="ORF">E5672_19675</name>
</gene>
<keyword evidence="2" id="KW-1185">Reference proteome</keyword>
<proteinExistence type="predicted"/>
<sequence>MQFEQVHSRISIDSAIFTFGVPKESPNSFCYRIFCAGESSYSAERFDPSSLKELKIIVNQLSQLSPDKPRATVKIKVNRFMSVRLSFKKYNEDKGFKVKAYILGFFYFSSTGFLGSYVKVEQLQNLINNLNRCIESKSGV</sequence>